<dbReference type="PROSITE" id="PS01278">
    <property type="entry name" value="MTTASE_RADICAL"/>
    <property type="match status" value="1"/>
</dbReference>
<feature type="binding site" evidence="9">
    <location>
        <position position="161"/>
    </location>
    <ligand>
        <name>[4Fe-4S] cluster</name>
        <dbReference type="ChEBI" id="CHEBI:49883"/>
        <label>2</label>
        <note>4Fe-4S-S-AdoMet</note>
    </ligand>
</feature>
<comment type="function">
    <text evidence="1 9">Catalyzes the methylthiolation of N6-(dimethylallyl)adenosine (i(6)A), leading to the formation of 2-methylthio-N6-(dimethylallyl)adenosine (ms(2)i(6)A) at position 37 in tRNAs that read codons beginning with uridine.</text>
</comment>
<dbReference type="SFLD" id="SFLDF00273">
    <property type="entry name" value="(dimethylallyl)adenosine_tRNA"/>
    <property type="match status" value="1"/>
</dbReference>
<dbReference type="SFLD" id="SFLDG01082">
    <property type="entry name" value="B12-binding_domain_containing"/>
    <property type="match status" value="1"/>
</dbReference>
<dbReference type="InterPro" id="IPR005839">
    <property type="entry name" value="Methylthiotransferase"/>
</dbReference>
<comment type="subcellular location">
    <subcellularLocation>
        <location evidence="9">Cytoplasm</location>
    </subcellularLocation>
</comment>
<evidence type="ECO:0000259" key="10">
    <source>
        <dbReference type="PROSITE" id="PS50926"/>
    </source>
</evidence>
<dbReference type="SFLD" id="SFLDG01061">
    <property type="entry name" value="methylthiotransferase"/>
    <property type="match status" value="1"/>
</dbReference>
<feature type="binding site" evidence="9">
    <location>
        <position position="168"/>
    </location>
    <ligand>
        <name>[4Fe-4S] cluster</name>
        <dbReference type="ChEBI" id="CHEBI:49883"/>
        <label>2</label>
        <note>4Fe-4S-S-AdoMet</note>
    </ligand>
</feature>
<keyword evidence="6 9" id="KW-0408">Iron</keyword>
<feature type="domain" description="TRAM" evidence="10">
    <location>
        <begin position="380"/>
        <end position="442"/>
    </location>
</feature>
<comment type="subunit">
    <text evidence="9">Monomer.</text>
</comment>
<accession>A0ABT4D7F6</accession>
<dbReference type="InterPro" id="IPR012340">
    <property type="entry name" value="NA-bd_OB-fold"/>
</dbReference>
<dbReference type="EMBL" id="JAPQFJ010000005">
    <property type="protein sequence ID" value="MCY6958226.1"/>
    <property type="molecule type" value="Genomic_DNA"/>
</dbReference>
<evidence type="ECO:0000256" key="3">
    <source>
        <dbReference type="ARBA" id="ARBA00022679"/>
    </source>
</evidence>
<comment type="cofactor">
    <cofactor evidence="9">
        <name>[4Fe-4S] cluster</name>
        <dbReference type="ChEBI" id="CHEBI:49883"/>
    </cofactor>
    <text evidence="9">Binds 2 [4Fe-4S] clusters. One cluster is coordinated with 3 cysteines and an exchangeable S-adenosyl-L-methionine.</text>
</comment>
<keyword evidence="14" id="KW-1185">Reference proteome</keyword>
<evidence type="ECO:0000313" key="13">
    <source>
        <dbReference type="EMBL" id="MCY6958226.1"/>
    </source>
</evidence>
<organism evidence="13 14">
    <name type="scientific">Clostridium brassicae</name>
    <dbReference type="NCBI Taxonomy" id="2999072"/>
    <lineage>
        <taxon>Bacteria</taxon>
        <taxon>Bacillati</taxon>
        <taxon>Bacillota</taxon>
        <taxon>Clostridia</taxon>
        <taxon>Eubacteriales</taxon>
        <taxon>Clostridiaceae</taxon>
        <taxon>Clostridium</taxon>
    </lineage>
</organism>
<dbReference type="InterPro" id="IPR020612">
    <property type="entry name" value="Methylthiotransferase_CS"/>
</dbReference>
<dbReference type="InterPro" id="IPR023404">
    <property type="entry name" value="rSAM_horseshoe"/>
</dbReference>
<dbReference type="InterPro" id="IPR007197">
    <property type="entry name" value="rSAM"/>
</dbReference>
<keyword evidence="7 9" id="KW-0411">Iron-sulfur</keyword>
<evidence type="ECO:0000256" key="2">
    <source>
        <dbReference type="ARBA" id="ARBA00022485"/>
    </source>
</evidence>
<reference evidence="13" key="1">
    <citation type="submission" date="2022-12" db="EMBL/GenBank/DDBJ databases">
        <title>Clostridium sp. nov., isolated from industrial wastewater.</title>
        <authorList>
            <person name="Jiayan W."/>
        </authorList>
    </citation>
    <scope>NUCLEOTIDE SEQUENCE</scope>
    <source>
        <strain evidence="13">ZC22-4</strain>
    </source>
</reference>
<comment type="similarity">
    <text evidence="9">Belongs to the methylthiotransferase family. MiaB subfamily.</text>
</comment>
<comment type="caution">
    <text evidence="13">The sequence shown here is derived from an EMBL/GenBank/DDBJ whole genome shotgun (WGS) entry which is preliminary data.</text>
</comment>
<dbReference type="Proteomes" id="UP001144612">
    <property type="component" value="Unassembled WGS sequence"/>
</dbReference>
<dbReference type="PANTHER" id="PTHR43020">
    <property type="entry name" value="CDK5 REGULATORY SUBUNIT-ASSOCIATED PROTEIN 1"/>
    <property type="match status" value="1"/>
</dbReference>
<dbReference type="SMART" id="SM00729">
    <property type="entry name" value="Elp3"/>
    <property type="match status" value="1"/>
</dbReference>
<evidence type="ECO:0000256" key="6">
    <source>
        <dbReference type="ARBA" id="ARBA00023004"/>
    </source>
</evidence>
<sequence length="442" mass="50317">MKNLKDKYYIDTWGCQMNEEDSEKISGLLKGLGCNRTSVRKEADIIIFNTCCVRENAEQKVFGHIGELKHLKKANPNLIIIICGCMTQQKGMPEKIIKKFPYVDIIVGSFNSYKLPEYIDRVKKDGKSIIEVWDKEDGIIEGLPIDRKSDIKAFVTIMYGCNNFCSYCIVPYVRGRERSRKPEDIVNEIKDLVSKGYKEITLLGQNVNSYGKGLEPEITFPNLLRMVNKIDGVQRIRFMTSHPKDVSDDLIKAIAECDKVCEHGHFALQSGSTKILTEMNRKYTRENYLTLAKKLRDNIPDVAITTDIIIGFPGESEEDFEETLSIVKKVEFDSVFTFIYSIREGTPAAKLQAQVPDDIKHKRFNKLVEAINEIVERKNKEYEGKVVEVLVEGASKNDETRLTGRTRNNRLVNFNGSPENIGKLVNVKIVRAQPFSLIGEIV</sequence>
<dbReference type="Pfam" id="PF01938">
    <property type="entry name" value="TRAM"/>
    <property type="match status" value="1"/>
</dbReference>
<dbReference type="InterPro" id="IPR058240">
    <property type="entry name" value="rSAM_sf"/>
</dbReference>
<dbReference type="NCBIfam" id="TIGR00089">
    <property type="entry name" value="MiaB/RimO family radical SAM methylthiotransferase"/>
    <property type="match status" value="1"/>
</dbReference>
<evidence type="ECO:0000256" key="1">
    <source>
        <dbReference type="ARBA" id="ARBA00003234"/>
    </source>
</evidence>
<dbReference type="InterPro" id="IPR038135">
    <property type="entry name" value="Methylthiotransferase_N_sf"/>
</dbReference>
<proteinExistence type="inferred from homology"/>
<dbReference type="Gene3D" id="3.80.30.20">
    <property type="entry name" value="tm_1862 like domain"/>
    <property type="match status" value="1"/>
</dbReference>
<evidence type="ECO:0000259" key="11">
    <source>
        <dbReference type="PROSITE" id="PS51449"/>
    </source>
</evidence>
<dbReference type="InterPro" id="IPR006638">
    <property type="entry name" value="Elp3/MiaA/NifB-like_rSAM"/>
</dbReference>
<keyword evidence="9" id="KW-0819">tRNA processing</keyword>
<keyword evidence="3 9" id="KW-0808">Transferase</keyword>
<dbReference type="PROSITE" id="PS51449">
    <property type="entry name" value="MTTASE_N"/>
    <property type="match status" value="1"/>
</dbReference>
<evidence type="ECO:0000313" key="14">
    <source>
        <dbReference type="Proteomes" id="UP001144612"/>
    </source>
</evidence>
<dbReference type="GO" id="GO:0035597">
    <property type="term" value="F:tRNA-2-methylthio-N(6)-dimethylallyladenosine(37) synthase activity"/>
    <property type="evidence" value="ECO:0007669"/>
    <property type="project" value="UniProtKB-EC"/>
</dbReference>
<dbReference type="InterPro" id="IPR006463">
    <property type="entry name" value="MiaB_methiolase"/>
</dbReference>
<dbReference type="InterPro" id="IPR002792">
    <property type="entry name" value="TRAM_dom"/>
</dbReference>
<dbReference type="Pfam" id="PF00919">
    <property type="entry name" value="UPF0004"/>
    <property type="match status" value="1"/>
</dbReference>
<comment type="catalytic activity">
    <reaction evidence="9">
        <text>N(6)-dimethylallyladenosine(37) in tRNA + (sulfur carrier)-SH + AH2 + 2 S-adenosyl-L-methionine = 2-methylsulfanyl-N(6)-dimethylallyladenosine(37) in tRNA + (sulfur carrier)-H + 5'-deoxyadenosine + L-methionine + A + S-adenosyl-L-homocysteine + 2 H(+)</text>
        <dbReference type="Rhea" id="RHEA:37067"/>
        <dbReference type="Rhea" id="RHEA-COMP:10375"/>
        <dbReference type="Rhea" id="RHEA-COMP:10376"/>
        <dbReference type="Rhea" id="RHEA-COMP:14737"/>
        <dbReference type="Rhea" id="RHEA-COMP:14739"/>
        <dbReference type="ChEBI" id="CHEBI:13193"/>
        <dbReference type="ChEBI" id="CHEBI:15378"/>
        <dbReference type="ChEBI" id="CHEBI:17319"/>
        <dbReference type="ChEBI" id="CHEBI:17499"/>
        <dbReference type="ChEBI" id="CHEBI:29917"/>
        <dbReference type="ChEBI" id="CHEBI:57844"/>
        <dbReference type="ChEBI" id="CHEBI:57856"/>
        <dbReference type="ChEBI" id="CHEBI:59789"/>
        <dbReference type="ChEBI" id="CHEBI:64428"/>
        <dbReference type="ChEBI" id="CHEBI:74415"/>
        <dbReference type="ChEBI" id="CHEBI:74417"/>
        <dbReference type="EC" id="2.8.4.3"/>
    </reaction>
</comment>
<dbReference type="InterPro" id="IPR013848">
    <property type="entry name" value="Methylthiotransferase_N"/>
</dbReference>
<dbReference type="EC" id="2.8.4.3" evidence="8 9"/>
<feature type="binding site" evidence="9">
    <location>
        <position position="15"/>
    </location>
    <ligand>
        <name>[4Fe-4S] cluster</name>
        <dbReference type="ChEBI" id="CHEBI:49883"/>
        <label>1</label>
    </ligand>
</feature>
<feature type="binding site" evidence="9">
    <location>
        <position position="85"/>
    </location>
    <ligand>
        <name>[4Fe-4S] cluster</name>
        <dbReference type="ChEBI" id="CHEBI:49883"/>
        <label>1</label>
    </ligand>
</feature>
<dbReference type="Gene3D" id="2.40.50.140">
    <property type="entry name" value="Nucleic acid-binding proteins"/>
    <property type="match status" value="1"/>
</dbReference>
<gene>
    <name evidence="9 13" type="primary">miaB</name>
    <name evidence="13" type="ORF">OW729_06375</name>
</gene>
<evidence type="ECO:0000256" key="9">
    <source>
        <dbReference type="HAMAP-Rule" id="MF_01864"/>
    </source>
</evidence>
<dbReference type="PANTHER" id="PTHR43020:SF2">
    <property type="entry name" value="MITOCHONDRIAL TRNA METHYLTHIOTRANSFERASE CDK5RAP1"/>
    <property type="match status" value="1"/>
</dbReference>
<keyword evidence="5 9" id="KW-0479">Metal-binding</keyword>
<dbReference type="RefSeq" id="WP_268060642.1">
    <property type="nucleotide sequence ID" value="NZ_JAPQFJ010000005.1"/>
</dbReference>
<dbReference type="NCBIfam" id="TIGR01574">
    <property type="entry name" value="miaB-methiolase"/>
    <property type="match status" value="1"/>
</dbReference>
<dbReference type="PROSITE" id="PS51918">
    <property type="entry name" value="RADICAL_SAM"/>
    <property type="match status" value="1"/>
</dbReference>
<evidence type="ECO:0000259" key="12">
    <source>
        <dbReference type="PROSITE" id="PS51918"/>
    </source>
</evidence>
<dbReference type="Gene3D" id="3.40.50.12160">
    <property type="entry name" value="Methylthiotransferase, N-terminal domain"/>
    <property type="match status" value="1"/>
</dbReference>
<dbReference type="CDD" id="cd01335">
    <property type="entry name" value="Radical_SAM"/>
    <property type="match status" value="1"/>
</dbReference>
<keyword evidence="2 9" id="KW-0004">4Fe-4S</keyword>
<name>A0ABT4D7F6_9CLOT</name>
<dbReference type="HAMAP" id="MF_01864">
    <property type="entry name" value="tRNA_metthiotr_MiaB"/>
    <property type="match status" value="1"/>
</dbReference>
<feature type="domain" description="Radical SAM core" evidence="12">
    <location>
        <begin position="147"/>
        <end position="377"/>
    </location>
</feature>
<feature type="binding site" evidence="9">
    <location>
        <position position="51"/>
    </location>
    <ligand>
        <name>[4Fe-4S] cluster</name>
        <dbReference type="ChEBI" id="CHEBI:49883"/>
        <label>1</label>
    </ligand>
</feature>
<feature type="binding site" evidence="9">
    <location>
        <position position="165"/>
    </location>
    <ligand>
        <name>[4Fe-4S] cluster</name>
        <dbReference type="ChEBI" id="CHEBI:49883"/>
        <label>2</label>
        <note>4Fe-4S-S-AdoMet</note>
    </ligand>
</feature>
<evidence type="ECO:0000256" key="5">
    <source>
        <dbReference type="ARBA" id="ARBA00022723"/>
    </source>
</evidence>
<dbReference type="SUPFAM" id="SSF102114">
    <property type="entry name" value="Radical SAM enzymes"/>
    <property type="match status" value="1"/>
</dbReference>
<dbReference type="Pfam" id="PF04055">
    <property type="entry name" value="Radical_SAM"/>
    <property type="match status" value="1"/>
</dbReference>
<dbReference type="PROSITE" id="PS50926">
    <property type="entry name" value="TRAM"/>
    <property type="match status" value="1"/>
</dbReference>
<feature type="domain" description="MTTase N-terminal" evidence="11">
    <location>
        <begin position="6"/>
        <end position="124"/>
    </location>
</feature>
<evidence type="ECO:0000256" key="4">
    <source>
        <dbReference type="ARBA" id="ARBA00022691"/>
    </source>
</evidence>
<dbReference type="SFLD" id="SFLDS00029">
    <property type="entry name" value="Radical_SAM"/>
    <property type="match status" value="1"/>
</dbReference>
<keyword evidence="9" id="KW-0963">Cytoplasm</keyword>
<protein>
    <recommendedName>
        <fullName evidence="8 9">tRNA-2-methylthio-N(6)-dimethylallyladenosine synthase</fullName>
        <ecNumber evidence="8 9">2.8.4.3</ecNumber>
    </recommendedName>
    <alternativeName>
        <fullName evidence="9">(Dimethylallyl)adenosine tRNA methylthiotransferase MiaB</fullName>
    </alternativeName>
    <alternativeName>
        <fullName evidence="9">tRNA-i(6)A37 methylthiotransferase</fullName>
    </alternativeName>
</protein>
<evidence type="ECO:0000256" key="8">
    <source>
        <dbReference type="ARBA" id="ARBA00033765"/>
    </source>
</evidence>
<evidence type="ECO:0000256" key="7">
    <source>
        <dbReference type="ARBA" id="ARBA00023014"/>
    </source>
</evidence>
<keyword evidence="4 9" id="KW-0949">S-adenosyl-L-methionine</keyword>